<dbReference type="PANTHER" id="PTHR43293:SF1">
    <property type="entry name" value="ACETATE COA-TRANSFERASE YDIF"/>
    <property type="match status" value="1"/>
</dbReference>
<sequence>MADAQRMPSGLKNKIVTADQAVAIIQDGDMVAVSGFVGIGTPDELILALARRFSEAGSPRDLGLMFAAAPGDGKDRGLNRLATPGLIRRVVGGHWSLVPKLGAMAIDGSIEAYNLPLGVVSHLYRDIAAKTAGHITKVGLHTFVDPRKGGGKLNDRTTEDLVSLIDLHGEPWLHYRTFPVNVALIRGTTADPAGNITMEREALTLDNLAAAMAAKNSGGFVIAQVERIAENGSLAPREVQVPGVLVDCVVLSKPENHHQTYATPYNHAFTGRQRVPLDRIGGLPLDIRKVIARRCAFELPMGGVVNLGIGVPEGVAKVAAEERVLKYLTLTAEPGVIGGLPQGGLDFGAALNPAAVLHQNQQFDFYDGGGLDLACLGLAETDAEGNVNVSRFGAKLAGAGGFINISQNAKRLVFAGSFTAGGLDVAVKDGQLTIVKEGASKKFVRAVEQVTFSGAYAAERGQPVLYVTERCVFRRTAEGMELIEVAPGIDIDRDILPHMDFLPIVRAPALMDTRLFRDEAMGLEQWLLGMSLSERMSYDPDRNTLFANYEGFTVRTVEDVDLVRREFERTCQQIGKRVHLIANYDGFELDPAVSEAYFSMIAYLESRYYATASRYTTSAFMRLKLGASLQSRDLAPHVFETRAEAQARSAARSVPPRSQPEPSPPKEPMDA</sequence>
<keyword evidence="3" id="KW-1185">Reference proteome</keyword>
<protein>
    <submittedName>
        <fullName evidence="2">Propionate CoA-transferase</fullName>
        <ecNumber evidence="2">2.8.3.1</ecNumber>
    </submittedName>
</protein>
<proteinExistence type="predicted"/>
<dbReference type="GO" id="GO:0018729">
    <property type="term" value="F:propionate CoA-transferase activity"/>
    <property type="evidence" value="ECO:0007669"/>
    <property type="project" value="UniProtKB-EC"/>
</dbReference>
<name>A0ABU0HGL7_9HYPH</name>
<feature type="compositionally biased region" description="Pro residues" evidence="1">
    <location>
        <begin position="657"/>
        <end position="671"/>
    </location>
</feature>
<organism evidence="2 3">
    <name type="scientific">Methylobacterium persicinum</name>
    <dbReference type="NCBI Taxonomy" id="374426"/>
    <lineage>
        <taxon>Bacteria</taxon>
        <taxon>Pseudomonadati</taxon>
        <taxon>Pseudomonadota</taxon>
        <taxon>Alphaproteobacteria</taxon>
        <taxon>Hyphomicrobiales</taxon>
        <taxon>Methylobacteriaceae</taxon>
        <taxon>Methylobacterium</taxon>
    </lineage>
</organism>
<dbReference type="SMART" id="SM00882">
    <property type="entry name" value="CoA_trans"/>
    <property type="match status" value="2"/>
</dbReference>
<dbReference type="InterPro" id="IPR037171">
    <property type="entry name" value="NagB/RpiA_transferase-like"/>
</dbReference>
<dbReference type="SUPFAM" id="SSF100950">
    <property type="entry name" value="NagB/RpiA/CoA transferase-like"/>
    <property type="match status" value="2"/>
</dbReference>
<evidence type="ECO:0000313" key="2">
    <source>
        <dbReference type="EMBL" id="MDQ0441451.1"/>
    </source>
</evidence>
<dbReference type="EMBL" id="JAUSVV010000002">
    <property type="protein sequence ID" value="MDQ0441451.1"/>
    <property type="molecule type" value="Genomic_DNA"/>
</dbReference>
<dbReference type="Gene3D" id="3.40.1080.10">
    <property type="entry name" value="Glutaconate Coenzyme A-transferase"/>
    <property type="match status" value="2"/>
</dbReference>
<comment type="caution">
    <text evidence="2">The sequence shown here is derived from an EMBL/GenBank/DDBJ whole genome shotgun (WGS) entry which is preliminary data.</text>
</comment>
<reference evidence="2 3" key="1">
    <citation type="submission" date="2023-07" db="EMBL/GenBank/DDBJ databases">
        <title>Genomic Encyclopedia of Type Strains, Phase IV (KMG-IV): sequencing the most valuable type-strain genomes for metagenomic binning, comparative biology and taxonomic classification.</title>
        <authorList>
            <person name="Goeker M."/>
        </authorList>
    </citation>
    <scope>NUCLEOTIDE SEQUENCE [LARGE SCALE GENOMIC DNA]</scope>
    <source>
        <strain evidence="2 3">DSM 19562</strain>
    </source>
</reference>
<dbReference type="InterPro" id="IPR004165">
    <property type="entry name" value="CoA_trans_fam_I"/>
</dbReference>
<keyword evidence="2" id="KW-0808">Transferase</keyword>
<feature type="region of interest" description="Disordered" evidence="1">
    <location>
        <begin position="645"/>
        <end position="671"/>
    </location>
</feature>
<dbReference type="Pfam" id="PF01144">
    <property type="entry name" value="CoA_trans"/>
    <property type="match status" value="1"/>
</dbReference>
<dbReference type="Proteomes" id="UP001236369">
    <property type="component" value="Unassembled WGS sequence"/>
</dbReference>
<evidence type="ECO:0000256" key="1">
    <source>
        <dbReference type="SAM" id="MobiDB-lite"/>
    </source>
</evidence>
<accession>A0ABU0HGL7</accession>
<feature type="compositionally biased region" description="Low complexity" evidence="1">
    <location>
        <begin position="646"/>
        <end position="656"/>
    </location>
</feature>
<dbReference type="PANTHER" id="PTHR43293">
    <property type="entry name" value="ACETATE COA-TRANSFERASE YDIF"/>
    <property type="match status" value="1"/>
</dbReference>
<dbReference type="EC" id="2.8.3.1" evidence="2"/>
<evidence type="ECO:0000313" key="3">
    <source>
        <dbReference type="Proteomes" id="UP001236369"/>
    </source>
</evidence>
<gene>
    <name evidence="2" type="ORF">QO016_000934</name>
</gene>